<feature type="compositionally biased region" description="Polar residues" evidence="1">
    <location>
        <begin position="506"/>
        <end position="518"/>
    </location>
</feature>
<dbReference type="SUPFAM" id="SSF81901">
    <property type="entry name" value="HCP-like"/>
    <property type="match status" value="1"/>
</dbReference>
<reference evidence="2" key="1">
    <citation type="submission" date="2019-09" db="EMBL/GenBank/DDBJ databases">
        <authorList>
            <person name="Hjerde E."/>
        </authorList>
    </citation>
    <scope>NUCLEOTIDE SEQUENCE</scope>
    <source>
        <strain evidence="2">06/09/160</strain>
    </source>
</reference>
<dbReference type="Gene3D" id="1.25.40.10">
    <property type="entry name" value="Tetratricopeptide repeat domain"/>
    <property type="match status" value="1"/>
</dbReference>
<evidence type="ECO:0000313" key="2">
    <source>
        <dbReference type="EMBL" id="VVV06332.1"/>
    </source>
</evidence>
<feature type="compositionally biased region" description="Basic residues" evidence="1">
    <location>
        <begin position="525"/>
        <end position="538"/>
    </location>
</feature>
<name>A0A5Q4ZUS3_9GAMM</name>
<protein>
    <recommendedName>
        <fullName evidence="3">DUF4145 domain-containing protein</fullName>
    </recommendedName>
</protein>
<dbReference type="EMBL" id="LR721751">
    <property type="protein sequence ID" value="VVV06332.1"/>
    <property type="molecule type" value="Genomic_DNA"/>
</dbReference>
<feature type="region of interest" description="Disordered" evidence="1">
    <location>
        <begin position="506"/>
        <end position="538"/>
    </location>
</feature>
<sequence>MNTHINSSYQTKYSQHDNFTALEYLYPNLYRVAKQAERYYQEDQACCLLKIRLFTEYWCHAVGDKLSIKPPVRGDLAAMIDQLQQTHLLPDYLFVMLHKLRKTANRNAHVCVDMNGDVVVESSLAINTLTQCMKDMFELANYLACELEGVSQFDQEWQEPESCNLYHHVSEALKGNGVAAYTLADHFYNAMEKIKQQAKEEGVKVKKHTLVLQRDLEYWLDKAVRLEQPGSMLLQARSYATKKLQVKDNVNIEACFKEALKQDQSGEAYYAYASYLSNISKHEKALELVKIGANKGDEDAINYLLFHHYNKRAENQLDYLTIIELGCTHNIKFAYFFECLVNLEQSLAKSGSDLHKKKLKTSLISLKSRQIKGAEFLYSMAEFYQLVDTKREIDDIRDSIIDEYVNVLAYVDTGMLIFNAMVDSDKRSHRKALLQNYKEAANLSHDSSEKGKIFYKAAMAVIGGIKDGYSYKIDDTPIGLLRKAVKLDCDDAKTYMKLPEAKSIMRNNGSIGTKTTKINVDRSKQKQKRKAAKKAKKR</sequence>
<gene>
    <name evidence="2" type="ORF">AW0309160_03822</name>
</gene>
<organism evidence="2">
    <name type="scientific">Aliivibrio wodanis</name>
    <dbReference type="NCBI Taxonomy" id="80852"/>
    <lineage>
        <taxon>Bacteria</taxon>
        <taxon>Pseudomonadati</taxon>
        <taxon>Pseudomonadota</taxon>
        <taxon>Gammaproteobacteria</taxon>
        <taxon>Vibrionales</taxon>
        <taxon>Vibrionaceae</taxon>
        <taxon>Aliivibrio</taxon>
    </lineage>
</organism>
<accession>A0A5Q4ZUS3</accession>
<evidence type="ECO:0000256" key="1">
    <source>
        <dbReference type="SAM" id="MobiDB-lite"/>
    </source>
</evidence>
<dbReference type="InterPro" id="IPR011990">
    <property type="entry name" value="TPR-like_helical_dom_sf"/>
</dbReference>
<evidence type="ECO:0008006" key="3">
    <source>
        <dbReference type="Google" id="ProtNLM"/>
    </source>
</evidence>
<dbReference type="AlphaFoldDB" id="A0A5Q4ZUS3"/>
<proteinExistence type="predicted"/>